<evidence type="ECO:0000313" key="2">
    <source>
        <dbReference type="EMBL" id="EPS94638.1"/>
    </source>
</evidence>
<dbReference type="OrthoDB" id="10459575at2759"/>
<feature type="compositionally biased region" description="Basic and acidic residues" evidence="1">
    <location>
        <begin position="1"/>
        <end position="11"/>
    </location>
</feature>
<feature type="compositionally biased region" description="Low complexity" evidence="1">
    <location>
        <begin position="464"/>
        <end position="474"/>
    </location>
</feature>
<feature type="compositionally biased region" description="Polar residues" evidence="1">
    <location>
        <begin position="445"/>
        <end position="463"/>
    </location>
</feature>
<feature type="region of interest" description="Disordered" evidence="1">
    <location>
        <begin position="1"/>
        <end position="54"/>
    </location>
</feature>
<organism evidence="2 3">
    <name type="scientific">Fomitopsis schrenkii</name>
    <name type="common">Brown rot fungus</name>
    <dbReference type="NCBI Taxonomy" id="2126942"/>
    <lineage>
        <taxon>Eukaryota</taxon>
        <taxon>Fungi</taxon>
        <taxon>Dikarya</taxon>
        <taxon>Basidiomycota</taxon>
        <taxon>Agaricomycotina</taxon>
        <taxon>Agaricomycetes</taxon>
        <taxon>Polyporales</taxon>
        <taxon>Fomitopsis</taxon>
    </lineage>
</organism>
<feature type="region of interest" description="Disordered" evidence="1">
    <location>
        <begin position="419"/>
        <end position="480"/>
    </location>
</feature>
<proteinExistence type="predicted"/>
<evidence type="ECO:0000313" key="3">
    <source>
        <dbReference type="Proteomes" id="UP000015241"/>
    </source>
</evidence>
<keyword evidence="3" id="KW-1185">Reference proteome</keyword>
<dbReference type="Proteomes" id="UP000015241">
    <property type="component" value="Unassembled WGS sequence"/>
</dbReference>
<dbReference type="InParanoid" id="S8DTT5"/>
<evidence type="ECO:0000256" key="1">
    <source>
        <dbReference type="SAM" id="MobiDB-lite"/>
    </source>
</evidence>
<sequence>MPHGDHARSWKTELQGPRARKATPAREQGRHPQPLTPVLQMTYDEPDSTSSSEGECIALIDSPPSESKTTEVVDEVQSGSENPVSQCTSVELYEVVPSKDDYLHDYMFVGSYDENEDNEGGDTSSRYYNALAEDIGAELGWNHNLVFSGGEPKLAQEVAQIRLESCITLSFDLGASLAPVSEEAGSSQCLKEHLLACGTSSPMSAYIYYLGFLEHVFHATARILGRLQEESGSANGALELWPAEMADPRSRRDLQRKIVRAHANAVREDLQEFPELAFKDPDVDVAENLAFQAFRRLSTVLPLYLQQSRRRTIPTVILVFQGVDALATRAFGDRTCDLLQPHTPTTPLRPYTLLDLLFVALRLFSEDGLRAIFHFRETDVLEGILRDSLDTPVPTQSWRPRRNRWPPLSSRAYSSAIKAQRLGKESPSSVSDPVDEDLFGPIYATQASSSNTPPPMSQTFSEATSSQPPSTPSSAIGAYQRHVMATFPG</sequence>
<protein>
    <submittedName>
        <fullName evidence="2">Uncharacterized protein</fullName>
    </submittedName>
</protein>
<name>S8DTT5_FOMSC</name>
<accession>S8DTT5</accession>
<gene>
    <name evidence="2" type="ORF">FOMPIDRAFT_1063114</name>
</gene>
<reference evidence="2 3" key="1">
    <citation type="journal article" date="2012" name="Science">
        <title>The Paleozoic origin of enzymatic lignin decomposition reconstructed from 31 fungal genomes.</title>
        <authorList>
            <person name="Floudas D."/>
            <person name="Binder M."/>
            <person name="Riley R."/>
            <person name="Barry K."/>
            <person name="Blanchette R.A."/>
            <person name="Henrissat B."/>
            <person name="Martinez A.T."/>
            <person name="Otillar R."/>
            <person name="Spatafora J.W."/>
            <person name="Yadav J.S."/>
            <person name="Aerts A."/>
            <person name="Benoit I."/>
            <person name="Boyd A."/>
            <person name="Carlson A."/>
            <person name="Copeland A."/>
            <person name="Coutinho P.M."/>
            <person name="de Vries R.P."/>
            <person name="Ferreira P."/>
            <person name="Findley K."/>
            <person name="Foster B."/>
            <person name="Gaskell J."/>
            <person name="Glotzer D."/>
            <person name="Gorecki P."/>
            <person name="Heitman J."/>
            <person name="Hesse C."/>
            <person name="Hori C."/>
            <person name="Igarashi K."/>
            <person name="Jurgens J.A."/>
            <person name="Kallen N."/>
            <person name="Kersten P."/>
            <person name="Kohler A."/>
            <person name="Kuees U."/>
            <person name="Kumar T.K.A."/>
            <person name="Kuo A."/>
            <person name="LaButti K."/>
            <person name="Larrondo L.F."/>
            <person name="Lindquist E."/>
            <person name="Ling A."/>
            <person name="Lombard V."/>
            <person name="Lucas S."/>
            <person name="Lundell T."/>
            <person name="Martin R."/>
            <person name="McLaughlin D.J."/>
            <person name="Morgenstern I."/>
            <person name="Morin E."/>
            <person name="Murat C."/>
            <person name="Nagy L.G."/>
            <person name="Nolan M."/>
            <person name="Ohm R.A."/>
            <person name="Patyshakuliyeva A."/>
            <person name="Rokas A."/>
            <person name="Ruiz-Duenas F.J."/>
            <person name="Sabat G."/>
            <person name="Salamov A."/>
            <person name="Samejima M."/>
            <person name="Schmutz J."/>
            <person name="Slot J.C."/>
            <person name="St John F."/>
            <person name="Stenlid J."/>
            <person name="Sun H."/>
            <person name="Sun S."/>
            <person name="Syed K."/>
            <person name="Tsang A."/>
            <person name="Wiebenga A."/>
            <person name="Young D."/>
            <person name="Pisabarro A."/>
            <person name="Eastwood D.C."/>
            <person name="Martin F."/>
            <person name="Cullen D."/>
            <person name="Grigoriev I.V."/>
            <person name="Hibbett D.S."/>
        </authorList>
    </citation>
    <scope>NUCLEOTIDE SEQUENCE</scope>
    <source>
        <strain evidence="3">FP-58527</strain>
    </source>
</reference>
<dbReference type="AlphaFoldDB" id="S8DTT5"/>
<dbReference type="HOGENOM" id="CLU_557812_0_0_1"/>
<dbReference type="EMBL" id="KE504227">
    <property type="protein sequence ID" value="EPS94638.1"/>
    <property type="molecule type" value="Genomic_DNA"/>
</dbReference>